<accession>A0A8K0R0D1</accession>
<proteinExistence type="predicted"/>
<dbReference type="EMBL" id="JAGMVJ010000014">
    <property type="protein sequence ID" value="KAH7082441.1"/>
    <property type="molecule type" value="Genomic_DNA"/>
</dbReference>
<gene>
    <name evidence="2" type="ORF">FB567DRAFT_551387</name>
    <name evidence="1" type="ORF">FB567DRAFT_599788</name>
</gene>
<name>A0A8K0R0D1_9PLEO</name>
<evidence type="ECO:0000313" key="3">
    <source>
        <dbReference type="Proteomes" id="UP000813461"/>
    </source>
</evidence>
<evidence type="ECO:0000313" key="2">
    <source>
        <dbReference type="EMBL" id="KAH7082441.1"/>
    </source>
</evidence>
<protein>
    <submittedName>
        <fullName evidence="2">Uncharacterized protein</fullName>
    </submittedName>
</protein>
<sequence length="256" mass="30062">MSDARKDEVFPFYSLPTELRYMVIEARLIVNIPITPLIHHVHATQRLIPLACVNKDIQVQAYKAYYRHNTFIFRTMHQYLILGDPKQSRFMYPEPQMGNWIQNLTIELNVSLNSSSRLEKMLNFPEEWRYLLRPDDQTTKLLDIEPRVVHRWAAQPPPNNQAMATRWQGHFPNLQTLKIVLIMKETSCRTAIPSAHRFGIWQNRAKIHVHARNVEVEIRGCVCEQDFTEGMVHASDGICDERYQNAVKRMVHAWMA</sequence>
<comment type="caution">
    <text evidence="2">The sequence shown here is derived from an EMBL/GenBank/DDBJ whole genome shotgun (WGS) entry which is preliminary data.</text>
</comment>
<reference evidence="2" key="1">
    <citation type="journal article" date="2021" name="Nat. Commun.">
        <title>Genetic determinants of endophytism in the Arabidopsis root mycobiome.</title>
        <authorList>
            <person name="Mesny F."/>
            <person name="Miyauchi S."/>
            <person name="Thiergart T."/>
            <person name="Pickel B."/>
            <person name="Atanasova L."/>
            <person name="Karlsson M."/>
            <person name="Huettel B."/>
            <person name="Barry K.W."/>
            <person name="Haridas S."/>
            <person name="Chen C."/>
            <person name="Bauer D."/>
            <person name="Andreopoulos W."/>
            <person name="Pangilinan J."/>
            <person name="LaButti K."/>
            <person name="Riley R."/>
            <person name="Lipzen A."/>
            <person name="Clum A."/>
            <person name="Drula E."/>
            <person name="Henrissat B."/>
            <person name="Kohler A."/>
            <person name="Grigoriev I.V."/>
            <person name="Martin F.M."/>
            <person name="Hacquard S."/>
        </authorList>
    </citation>
    <scope>NUCLEOTIDE SEQUENCE</scope>
    <source>
        <strain evidence="2">MPI-SDFR-AT-0120</strain>
    </source>
</reference>
<dbReference type="EMBL" id="JAGMVJ010000043">
    <property type="protein sequence ID" value="KAH7066456.1"/>
    <property type="molecule type" value="Genomic_DNA"/>
</dbReference>
<dbReference type="AlphaFoldDB" id="A0A8K0R0D1"/>
<evidence type="ECO:0000313" key="1">
    <source>
        <dbReference type="EMBL" id="KAH7066456.1"/>
    </source>
</evidence>
<dbReference type="OrthoDB" id="3682330at2759"/>
<dbReference type="Proteomes" id="UP000813461">
    <property type="component" value="Unassembled WGS sequence"/>
</dbReference>
<keyword evidence="3" id="KW-1185">Reference proteome</keyword>
<organism evidence="2 3">
    <name type="scientific">Paraphoma chrysanthemicola</name>
    <dbReference type="NCBI Taxonomy" id="798071"/>
    <lineage>
        <taxon>Eukaryota</taxon>
        <taxon>Fungi</taxon>
        <taxon>Dikarya</taxon>
        <taxon>Ascomycota</taxon>
        <taxon>Pezizomycotina</taxon>
        <taxon>Dothideomycetes</taxon>
        <taxon>Pleosporomycetidae</taxon>
        <taxon>Pleosporales</taxon>
        <taxon>Pleosporineae</taxon>
        <taxon>Phaeosphaeriaceae</taxon>
        <taxon>Paraphoma</taxon>
    </lineage>
</organism>